<keyword evidence="1" id="KW-0472">Membrane</keyword>
<feature type="transmembrane region" description="Helical" evidence="1">
    <location>
        <begin position="165"/>
        <end position="182"/>
    </location>
</feature>
<proteinExistence type="predicted"/>
<gene>
    <name evidence="2" type="ORF">C7435_2440</name>
</gene>
<feature type="transmembrane region" description="Helical" evidence="1">
    <location>
        <begin position="12"/>
        <end position="32"/>
    </location>
</feature>
<dbReference type="RefSeq" id="WP_121211786.1">
    <property type="nucleotide sequence ID" value="NZ_RBIM01000005.1"/>
</dbReference>
<name>A0A495D341_9PROT</name>
<protein>
    <submittedName>
        <fullName evidence="2">Uncharacterized protein</fullName>
    </submittedName>
</protein>
<dbReference type="Proteomes" id="UP000273675">
    <property type="component" value="Unassembled WGS sequence"/>
</dbReference>
<feature type="transmembrane region" description="Helical" evidence="1">
    <location>
        <begin position="194"/>
        <end position="213"/>
    </location>
</feature>
<feature type="transmembrane region" description="Helical" evidence="1">
    <location>
        <begin position="98"/>
        <end position="119"/>
    </location>
</feature>
<dbReference type="EMBL" id="RBIM01000005">
    <property type="protein sequence ID" value="RKQ96188.1"/>
    <property type="molecule type" value="Genomic_DNA"/>
</dbReference>
<evidence type="ECO:0000313" key="2">
    <source>
        <dbReference type="EMBL" id="RKQ96188.1"/>
    </source>
</evidence>
<comment type="caution">
    <text evidence="2">The sequence shown here is derived from an EMBL/GenBank/DDBJ whole genome shotgun (WGS) entry which is preliminary data.</text>
</comment>
<sequence length="237" mass="24895">MISTISSLPLVGQLHFLVGVICLLAGGTPFLVRKGGLTHRLAGRVFVVSMLLLCASGLYMSLARSILFTAFLALLAGHAVTTGWMAAARISGWAERVAAGLISLVAIAAVGSGLVVANLPSGTLNDLPPVAFYSLGGVAFWIAGIDVLALRRGPANARQRLTRHIWRMGFALFIASFIFFFGNNSVLPPVLRTPLALSAPVLTVIGLTLFASLRMRLGRRPAFPSGMKTQGRGEAGG</sequence>
<keyword evidence="1" id="KW-0812">Transmembrane</keyword>
<evidence type="ECO:0000313" key="3">
    <source>
        <dbReference type="Proteomes" id="UP000273675"/>
    </source>
</evidence>
<reference evidence="2 3" key="1">
    <citation type="submission" date="2018-10" db="EMBL/GenBank/DDBJ databases">
        <title>Genomic Encyclopedia of Type Strains, Phase IV (KMG-IV): sequencing the most valuable type-strain genomes for metagenomic binning, comparative biology and taxonomic classification.</title>
        <authorList>
            <person name="Goeker M."/>
        </authorList>
    </citation>
    <scope>NUCLEOTIDE SEQUENCE [LARGE SCALE GENOMIC DNA]</scope>
    <source>
        <strain evidence="2 3">DSM 4734</strain>
    </source>
</reference>
<accession>A0A495D341</accession>
<dbReference type="AlphaFoldDB" id="A0A495D341"/>
<organism evidence="2 3">
    <name type="scientific">Maricaulis maris</name>
    <dbReference type="NCBI Taxonomy" id="74318"/>
    <lineage>
        <taxon>Bacteria</taxon>
        <taxon>Pseudomonadati</taxon>
        <taxon>Pseudomonadota</taxon>
        <taxon>Alphaproteobacteria</taxon>
        <taxon>Maricaulales</taxon>
        <taxon>Maricaulaceae</taxon>
        <taxon>Maricaulis</taxon>
    </lineage>
</organism>
<evidence type="ECO:0000256" key="1">
    <source>
        <dbReference type="SAM" id="Phobius"/>
    </source>
</evidence>
<keyword evidence="1" id="KW-1133">Transmembrane helix</keyword>
<feature type="transmembrane region" description="Helical" evidence="1">
    <location>
        <begin position="41"/>
        <end position="60"/>
    </location>
</feature>
<dbReference type="OrthoDB" id="7631868at2"/>
<feature type="transmembrane region" description="Helical" evidence="1">
    <location>
        <begin position="66"/>
        <end position="86"/>
    </location>
</feature>
<feature type="transmembrane region" description="Helical" evidence="1">
    <location>
        <begin position="131"/>
        <end position="153"/>
    </location>
</feature>